<accession>A0A1N7M3V9</accession>
<protein>
    <submittedName>
        <fullName evidence="2">Hint domain-containing protein</fullName>
    </submittedName>
</protein>
<evidence type="ECO:0000313" key="3">
    <source>
        <dbReference type="Proteomes" id="UP000186098"/>
    </source>
</evidence>
<organism evidence="2 3">
    <name type="scientific">Phaeovulum vinaykumarii</name>
    <dbReference type="NCBI Taxonomy" id="407234"/>
    <lineage>
        <taxon>Bacteria</taxon>
        <taxon>Pseudomonadati</taxon>
        <taxon>Pseudomonadota</taxon>
        <taxon>Alphaproteobacteria</taxon>
        <taxon>Rhodobacterales</taxon>
        <taxon>Paracoccaceae</taxon>
        <taxon>Phaeovulum</taxon>
    </lineage>
</organism>
<proteinExistence type="predicted"/>
<evidence type="ECO:0000259" key="1">
    <source>
        <dbReference type="Pfam" id="PF13403"/>
    </source>
</evidence>
<gene>
    <name evidence="2" type="ORF">SAMN05421795_105151</name>
</gene>
<name>A0A1N7M3V9_9RHOB</name>
<evidence type="ECO:0000313" key="2">
    <source>
        <dbReference type="EMBL" id="SIS80723.1"/>
    </source>
</evidence>
<keyword evidence="3" id="KW-1185">Reference proteome</keyword>
<dbReference type="SUPFAM" id="SSF51294">
    <property type="entry name" value="Hedgehog/intein (Hint) domain"/>
    <property type="match status" value="1"/>
</dbReference>
<dbReference type="RefSeq" id="WP_076366190.1">
    <property type="nucleotide sequence ID" value="NZ_FTOM01000005.1"/>
</dbReference>
<dbReference type="AlphaFoldDB" id="A0A1N7M3V9"/>
<dbReference type="InterPro" id="IPR028992">
    <property type="entry name" value="Hedgehog/Intein_dom"/>
</dbReference>
<reference evidence="3" key="1">
    <citation type="submission" date="2017-01" db="EMBL/GenBank/DDBJ databases">
        <authorList>
            <person name="Varghese N."/>
            <person name="Submissions S."/>
        </authorList>
    </citation>
    <scope>NUCLEOTIDE SEQUENCE [LARGE SCALE GENOMIC DNA]</scope>
    <source>
        <strain evidence="3">DSM 18714</strain>
    </source>
</reference>
<sequence>MTVADLTLGAAGANVLADLSELFSLGAEGRLASRFAFSDHDERNGLIGVADAEGQQRAELSFTLAAQAVPCLSPQAMVASDRGLVRASALRPGMRIVTRDNGLQELAWIGYRRFDWRALGLAPQLLGPVLIRKGALGADLPEADVLVSPNHRFLTTDVAAGTLQSGRLIAAADLVGRPGIERASVAQVTYVQLLLARHELVMADGIWSESFQADALRLAALDPEVQADLRARFPDLVAPERADVAVRPDLGPAIG</sequence>
<dbReference type="OrthoDB" id="6305173at2"/>
<feature type="domain" description="Hedgehog/Intein (Hint)" evidence="1">
    <location>
        <begin position="70"/>
        <end position="213"/>
    </location>
</feature>
<dbReference type="Pfam" id="PF13403">
    <property type="entry name" value="Hint_2"/>
    <property type="match status" value="1"/>
</dbReference>
<dbReference type="InterPro" id="IPR036844">
    <property type="entry name" value="Hint_dom_sf"/>
</dbReference>
<dbReference type="Proteomes" id="UP000186098">
    <property type="component" value="Unassembled WGS sequence"/>
</dbReference>
<dbReference type="STRING" id="407234.SAMN05421795_105151"/>
<dbReference type="EMBL" id="FTOM01000005">
    <property type="protein sequence ID" value="SIS80723.1"/>
    <property type="molecule type" value="Genomic_DNA"/>
</dbReference>